<reference evidence="1 2" key="1">
    <citation type="journal article" date="2019" name="Sci. Rep.">
        <title>Orb-weaving spider Araneus ventricosus genome elucidates the spidroin gene catalogue.</title>
        <authorList>
            <person name="Kono N."/>
            <person name="Nakamura H."/>
            <person name="Ohtoshi R."/>
            <person name="Moran D.A.P."/>
            <person name="Shinohara A."/>
            <person name="Yoshida Y."/>
            <person name="Fujiwara M."/>
            <person name="Mori M."/>
            <person name="Tomita M."/>
            <person name="Arakawa K."/>
        </authorList>
    </citation>
    <scope>NUCLEOTIDE SEQUENCE [LARGE SCALE GENOMIC DNA]</scope>
</reference>
<dbReference type="AlphaFoldDB" id="A0A4Y2E373"/>
<evidence type="ECO:0000313" key="1">
    <source>
        <dbReference type="EMBL" id="GBM23613.1"/>
    </source>
</evidence>
<name>A0A4Y2E373_ARAVE</name>
<evidence type="ECO:0000313" key="2">
    <source>
        <dbReference type="Proteomes" id="UP000499080"/>
    </source>
</evidence>
<proteinExistence type="predicted"/>
<accession>A0A4Y2E373</accession>
<keyword evidence="2" id="KW-1185">Reference proteome</keyword>
<dbReference type="Proteomes" id="UP000499080">
    <property type="component" value="Unassembled WGS sequence"/>
</dbReference>
<organism evidence="1 2">
    <name type="scientific">Araneus ventricosus</name>
    <name type="common">Orbweaver spider</name>
    <name type="synonym">Epeira ventricosa</name>
    <dbReference type="NCBI Taxonomy" id="182803"/>
    <lineage>
        <taxon>Eukaryota</taxon>
        <taxon>Metazoa</taxon>
        <taxon>Ecdysozoa</taxon>
        <taxon>Arthropoda</taxon>
        <taxon>Chelicerata</taxon>
        <taxon>Arachnida</taxon>
        <taxon>Araneae</taxon>
        <taxon>Araneomorphae</taxon>
        <taxon>Entelegynae</taxon>
        <taxon>Araneoidea</taxon>
        <taxon>Araneidae</taxon>
        <taxon>Araneus</taxon>
    </lineage>
</organism>
<comment type="caution">
    <text evidence="1">The sequence shown here is derived from an EMBL/GenBank/DDBJ whole genome shotgun (WGS) entry which is preliminary data.</text>
</comment>
<dbReference type="EMBL" id="BGPR01000501">
    <property type="protein sequence ID" value="GBM23613.1"/>
    <property type="molecule type" value="Genomic_DNA"/>
</dbReference>
<gene>
    <name evidence="1" type="ORF">AVEN_117368_1</name>
</gene>
<sequence>METLKIQWKSLRIAFTFAENDVKQHLAILESDGKDLGKLSSLHSQLNDKFSRLEAIQKEISSLLLKDTTTHPEYKADFEAPESYRDNYFANMKIKVEAFLKSSKGLVQCSSIDNRV</sequence>
<protein>
    <submittedName>
        <fullName evidence="1">Uncharacterized protein</fullName>
    </submittedName>
</protein>